<protein>
    <recommendedName>
        <fullName evidence="3">Lipoprotein</fullName>
    </recommendedName>
</protein>
<dbReference type="Proteomes" id="UP001310290">
    <property type="component" value="Unassembled WGS sequence"/>
</dbReference>
<evidence type="ECO:0000313" key="1">
    <source>
        <dbReference type="EMBL" id="MEH0634406.1"/>
    </source>
</evidence>
<comment type="caution">
    <text evidence="1">The sequence shown here is derived from an EMBL/GenBank/DDBJ whole genome shotgun (WGS) entry which is preliminary data.</text>
</comment>
<organism evidence="1 2">
    <name type="scientific">Streptomyces bottropensis</name>
    <dbReference type="NCBI Taxonomy" id="42235"/>
    <lineage>
        <taxon>Bacteria</taxon>
        <taxon>Bacillati</taxon>
        <taxon>Actinomycetota</taxon>
        <taxon>Actinomycetes</taxon>
        <taxon>Kitasatosporales</taxon>
        <taxon>Streptomycetaceae</taxon>
        <taxon>Streptomyces</taxon>
    </lineage>
</organism>
<dbReference type="RefSeq" id="WP_334658668.1">
    <property type="nucleotide sequence ID" value="NZ_JARULZ010000001.1"/>
</dbReference>
<reference evidence="1" key="1">
    <citation type="submission" date="2023-04" db="EMBL/GenBank/DDBJ databases">
        <title>Genomic diversity of scab-causing Streptomyces spp. in the province of Quebec, Canada.</title>
        <authorList>
            <person name="Biessy A."/>
            <person name="Cadieux M."/>
            <person name="Ciotola M."/>
            <person name="Filion M."/>
        </authorList>
    </citation>
    <scope>NUCLEOTIDE SEQUENCE</scope>
    <source>
        <strain evidence="1">B21-115</strain>
    </source>
</reference>
<accession>A0ABU8AL42</accession>
<proteinExistence type="predicted"/>
<name>A0ABU8AL42_9ACTN</name>
<sequence>MSFPVSAVRLARRPLRGVAVLGLVAVTAGCAAEDGDTRRPVARTRTAAEAAPAPSAEARELLLPFDAYKMSKADDYLVAAAEDVLMRDCLKAKGMDWTPRPPVKAAETDPPNRRRYGVIEDAVALRFGFHAPPDPVAEVRFTSARERRADSLSAGERRAAYGDDGTGGCWRQAHDRLLRGVPESDYDVLNRHAMRAFEESRRDPRVRAVFRRWSACMAKDGFRYADPPAVVNDPRWSASAAPSAREIETARADVRCKEETDVVAVWRAAETRIQRTKITADPTGFEALKATRQAHLAAARRALHPAP</sequence>
<keyword evidence="2" id="KW-1185">Reference proteome</keyword>
<gene>
    <name evidence="1" type="ORF">QBA35_13730</name>
</gene>
<dbReference type="EMBL" id="JARULZ010000001">
    <property type="protein sequence ID" value="MEH0634406.1"/>
    <property type="molecule type" value="Genomic_DNA"/>
</dbReference>
<evidence type="ECO:0008006" key="3">
    <source>
        <dbReference type="Google" id="ProtNLM"/>
    </source>
</evidence>
<evidence type="ECO:0000313" key="2">
    <source>
        <dbReference type="Proteomes" id="UP001310290"/>
    </source>
</evidence>